<evidence type="ECO:0000313" key="4">
    <source>
        <dbReference type="Proteomes" id="UP000663872"/>
    </source>
</evidence>
<evidence type="ECO:0000313" key="3">
    <source>
        <dbReference type="EMBL" id="CAF3351320.1"/>
    </source>
</evidence>
<gene>
    <name evidence="3" type="ORF">GRG538_LOCUS5550</name>
</gene>
<protein>
    <submittedName>
        <fullName evidence="3">Uncharacterized protein</fullName>
    </submittedName>
</protein>
<dbReference type="SUPFAM" id="SSF57903">
    <property type="entry name" value="FYVE/PHD zinc finger"/>
    <property type="match status" value="1"/>
</dbReference>
<feature type="compositionally biased region" description="Low complexity" evidence="2">
    <location>
        <begin position="268"/>
        <end position="281"/>
    </location>
</feature>
<feature type="region of interest" description="Disordered" evidence="2">
    <location>
        <begin position="121"/>
        <end position="161"/>
    </location>
</feature>
<feature type="region of interest" description="Disordered" evidence="2">
    <location>
        <begin position="268"/>
        <end position="287"/>
    </location>
</feature>
<organism evidence="3 4">
    <name type="scientific">Rotaria socialis</name>
    <dbReference type="NCBI Taxonomy" id="392032"/>
    <lineage>
        <taxon>Eukaryota</taxon>
        <taxon>Metazoa</taxon>
        <taxon>Spiralia</taxon>
        <taxon>Gnathifera</taxon>
        <taxon>Rotifera</taxon>
        <taxon>Eurotatoria</taxon>
        <taxon>Bdelloidea</taxon>
        <taxon>Philodinida</taxon>
        <taxon>Philodinidae</taxon>
        <taxon>Rotaria</taxon>
    </lineage>
</organism>
<accession>A0A817W6J4</accession>
<feature type="compositionally biased region" description="Polar residues" evidence="2">
    <location>
        <begin position="299"/>
        <end position="309"/>
    </location>
</feature>
<feature type="region of interest" description="Disordered" evidence="2">
    <location>
        <begin position="337"/>
        <end position="356"/>
    </location>
</feature>
<dbReference type="GO" id="GO:0006325">
    <property type="term" value="P:chromatin organization"/>
    <property type="evidence" value="ECO:0007669"/>
    <property type="project" value="UniProtKB-KW"/>
</dbReference>
<keyword evidence="1" id="KW-0156">Chromatin regulator</keyword>
<proteinExistence type="predicted"/>
<dbReference type="EMBL" id="CAJNYT010000468">
    <property type="protein sequence ID" value="CAF3351320.1"/>
    <property type="molecule type" value="Genomic_DNA"/>
</dbReference>
<feature type="compositionally biased region" description="Polar residues" evidence="2">
    <location>
        <begin position="144"/>
        <end position="161"/>
    </location>
</feature>
<name>A0A817W6J4_9BILA</name>
<dbReference type="GO" id="GO:0070210">
    <property type="term" value="C:Rpd3L-Expanded complex"/>
    <property type="evidence" value="ECO:0007669"/>
    <property type="project" value="TreeGrafter"/>
</dbReference>
<reference evidence="3" key="1">
    <citation type="submission" date="2021-02" db="EMBL/GenBank/DDBJ databases">
        <authorList>
            <person name="Nowell W R."/>
        </authorList>
    </citation>
    <scope>NUCLEOTIDE SEQUENCE</scope>
</reference>
<dbReference type="Pfam" id="PF20826">
    <property type="entry name" value="PHD_5"/>
    <property type="match status" value="1"/>
</dbReference>
<dbReference type="GO" id="GO:0034967">
    <property type="term" value="C:Set3 complex"/>
    <property type="evidence" value="ECO:0007669"/>
    <property type="project" value="TreeGrafter"/>
</dbReference>
<dbReference type="PANTHER" id="PTHR46462">
    <property type="entry name" value="UPSET, ISOFORM A"/>
    <property type="match status" value="1"/>
</dbReference>
<dbReference type="Gene3D" id="3.30.40.10">
    <property type="entry name" value="Zinc/RING finger domain, C3HC4 (zinc finger)"/>
    <property type="match status" value="1"/>
</dbReference>
<dbReference type="Proteomes" id="UP000663872">
    <property type="component" value="Unassembled WGS sequence"/>
</dbReference>
<feature type="region of interest" description="Disordered" evidence="2">
    <location>
        <begin position="299"/>
        <end position="322"/>
    </location>
</feature>
<dbReference type="InterPro" id="IPR013083">
    <property type="entry name" value="Znf_RING/FYVE/PHD"/>
</dbReference>
<sequence length="945" mass="110465">MKRKRYESTTISNKILCLKNGSNVEVQLDDGKWHSGIILECQLRKYLVQVEQQQYWIDLDLIRPNTIVDHKRSVPFEYRPGQFLRNETKSRNKIVSDEKVLSSFSESSSICSQNDFTKDSKQKRLSRTTSINSEEKKSPFVWKPNTNSTIQTRRSSKTNNLPLISPEENILIDNHCRRRTLSNSTEETSNNIKTSTEAPLSEVLIFRPIIRFVEETTNDQQSNSRTSLKCNCSMDVENEIKGEEHHSNGDEYRESLINVDIINQINVSNDSRSSSRTSTDNPCIINPHETNRSFIEQQMKNEQQKSSCFLETPPPSLPDINVTQESENCLDKPFQQLKSKRKQNRPQRKQIELNSREQNEEINGFINNLFLKEQDNENLLKKGNETSDRGYLSDEYSEPISSNNHLLSLEDLENFSIYLEKNEFDKNENLNNQDDQILYEDLIKFIYNNNENYNKINKYRLEYYYNQKNQRLNLISNVLEKIFDLFHKNNFIYLFQLIPREIKTHIKLCLKNVLYKNLNKNEILTKTKRLNNIREKNRNIKMKRSSIINIKNENESLLINDQQILLSPSSPLTCLSSKIVEQESIEELLSPNNNLINSNLIQQMSFLPKERDLYEVIHCLCNLQVDNGFMIQVRIEQESIEELLSPNNNLVNSNLIQQMSFLPKERDLYEVIHCLCNLQVDNGFMIQCESCLCWSHCTCVGVTTSCIPAFFKCNICTKVENECTLQWSISSMLDDETTTLFLNASINPEKISLFLSYSRRLWNLREQIIELKLQYTPTLRSLQHFLRCDNLIELYDYANIKSDELMAKIQERENKKIYLKSIAETINHILDSVCSSISSSSCLSIELIATSPIKTNKLNDQMNIFLCHLSDDEQTRQIRFLIQNRYEHLMSLVDNKIQNILIEHQNIQTQMAFEFGIMPNNLSNNPLSYDTHELTLRTALERIRS</sequence>
<comment type="caution">
    <text evidence="3">The sequence shown here is derived from an EMBL/GenBank/DDBJ whole genome shotgun (WGS) entry which is preliminary data.</text>
</comment>
<evidence type="ECO:0000256" key="1">
    <source>
        <dbReference type="ARBA" id="ARBA00022853"/>
    </source>
</evidence>
<dbReference type="GO" id="GO:0006355">
    <property type="term" value="P:regulation of DNA-templated transcription"/>
    <property type="evidence" value="ECO:0007669"/>
    <property type="project" value="TreeGrafter"/>
</dbReference>
<evidence type="ECO:0000256" key="2">
    <source>
        <dbReference type="SAM" id="MobiDB-lite"/>
    </source>
</evidence>
<dbReference type="InterPro" id="IPR011011">
    <property type="entry name" value="Znf_FYVE_PHD"/>
</dbReference>
<dbReference type="PANTHER" id="PTHR46462:SF3">
    <property type="entry name" value="UPSET, ISOFORM A"/>
    <property type="match status" value="1"/>
</dbReference>
<feature type="compositionally biased region" description="Basic residues" evidence="2">
    <location>
        <begin position="338"/>
        <end position="348"/>
    </location>
</feature>
<dbReference type="AlphaFoldDB" id="A0A817W6J4"/>